<evidence type="ECO:0000259" key="1">
    <source>
        <dbReference type="Pfam" id="PF03475"/>
    </source>
</evidence>
<sequence>GNLSVKRAIDIAFNEPFSEENTLILLSSPGLSTSWTRTMQNRLINKTIEPFSFRLFKQKP</sequence>
<evidence type="ECO:0000313" key="2">
    <source>
        <dbReference type="EMBL" id="HIW07016.1"/>
    </source>
</evidence>
<gene>
    <name evidence="2" type="ORF">H9889_06790</name>
</gene>
<dbReference type="AlphaFoldDB" id="A0A9D1Q7T0"/>
<dbReference type="Pfam" id="PF03475">
    <property type="entry name" value="YiiM_3-alpha"/>
    <property type="match status" value="1"/>
</dbReference>
<protein>
    <submittedName>
        <fullName evidence="2">6-N-hydroxylaminopurine resistance protein</fullName>
    </submittedName>
</protein>
<dbReference type="Gene3D" id="2.40.33.20">
    <property type="entry name" value="PK beta-barrel domain-like"/>
    <property type="match status" value="1"/>
</dbReference>
<name>A0A9D1Q7T0_9GAMM</name>
<dbReference type="InterPro" id="IPR005163">
    <property type="entry name" value="Tri_helical_YiiM-like"/>
</dbReference>
<feature type="non-terminal residue" evidence="2">
    <location>
        <position position="1"/>
    </location>
</feature>
<organism evidence="2 3">
    <name type="scientific">Candidatus Ignatzschineria merdigallinarum</name>
    <dbReference type="NCBI Taxonomy" id="2838621"/>
    <lineage>
        <taxon>Bacteria</taxon>
        <taxon>Pseudomonadati</taxon>
        <taxon>Pseudomonadota</taxon>
        <taxon>Gammaproteobacteria</taxon>
        <taxon>Cardiobacteriales</taxon>
        <taxon>Ignatzschineriaceae</taxon>
        <taxon>Ignatzschineria</taxon>
    </lineage>
</organism>
<dbReference type="EMBL" id="DXHP01000151">
    <property type="protein sequence ID" value="HIW07016.1"/>
    <property type="molecule type" value="Genomic_DNA"/>
</dbReference>
<accession>A0A9D1Q7T0</accession>
<evidence type="ECO:0000313" key="3">
    <source>
        <dbReference type="Proteomes" id="UP000823934"/>
    </source>
</evidence>
<dbReference type="Proteomes" id="UP000823934">
    <property type="component" value="Unassembled WGS sequence"/>
</dbReference>
<reference evidence="2" key="1">
    <citation type="journal article" date="2021" name="PeerJ">
        <title>Extensive microbial diversity within the chicken gut microbiome revealed by metagenomics and culture.</title>
        <authorList>
            <person name="Gilroy R."/>
            <person name="Ravi A."/>
            <person name="Getino M."/>
            <person name="Pursley I."/>
            <person name="Horton D.L."/>
            <person name="Alikhan N.F."/>
            <person name="Baker D."/>
            <person name="Gharbi K."/>
            <person name="Hall N."/>
            <person name="Watson M."/>
            <person name="Adriaenssens E.M."/>
            <person name="Foster-Nyarko E."/>
            <person name="Jarju S."/>
            <person name="Secka A."/>
            <person name="Antonio M."/>
            <person name="Oren A."/>
            <person name="Chaudhuri R.R."/>
            <person name="La Ragione R."/>
            <person name="Hildebrand F."/>
            <person name="Pallen M.J."/>
        </authorList>
    </citation>
    <scope>NUCLEOTIDE SEQUENCE</scope>
    <source>
        <strain evidence="2">CHK160-9182</strain>
    </source>
</reference>
<reference evidence="2" key="2">
    <citation type="submission" date="2021-04" db="EMBL/GenBank/DDBJ databases">
        <authorList>
            <person name="Gilroy R."/>
        </authorList>
    </citation>
    <scope>NUCLEOTIDE SEQUENCE</scope>
    <source>
        <strain evidence="2">CHK160-9182</strain>
    </source>
</reference>
<comment type="caution">
    <text evidence="2">The sequence shown here is derived from an EMBL/GenBank/DDBJ whole genome shotgun (WGS) entry which is preliminary data.</text>
</comment>
<proteinExistence type="predicted"/>
<feature type="domain" description="YiiM-like triple helical" evidence="1">
    <location>
        <begin position="4"/>
        <end position="43"/>
    </location>
</feature>